<organism evidence="1 2">
    <name type="scientific">Chrysochromulina tobinii</name>
    <dbReference type="NCBI Taxonomy" id="1460289"/>
    <lineage>
        <taxon>Eukaryota</taxon>
        <taxon>Haptista</taxon>
        <taxon>Haptophyta</taxon>
        <taxon>Prymnesiophyceae</taxon>
        <taxon>Prymnesiales</taxon>
        <taxon>Chrysochromulinaceae</taxon>
        <taxon>Chrysochromulina</taxon>
    </lineage>
</organism>
<sequence>MSVPLDEARKMAIRTGKELSRRARRLLAEEVIRGLSFSHYVVDPAFDMPLTQPIFDFVRFRRGRADQIRWPRHGISLGGVDVMRKLAQLVDDILERGIRGSFVEAGAWKGANGILVRKLFDAASDVADQMRKVYSLDTFAWFPNKTNSTYYADRGIVEGFYASGRWHPNFYADLRKVKQIHTQFGINLQYGGLKLLDGDLEQLAPELAISLQSDAEKIALLVVDTNHYKGTWETLKALYAHVALGGYVLLGDYGSPPSRRAADDFRGCMGIESELVFFLPHGSPHGRHGKAYWKKTEELPPSKRLNARCEAMPSLTVGFGASQDVSFVVAHETKLGEDAWEAHERHTVFVPEFQHYGGLNDRFVFGSAAAVAMLISAREEQSRLGETFAEQAMCSAVLEHNLSAAA</sequence>
<dbReference type="PANTHER" id="PTHR40036:SF1">
    <property type="entry name" value="MACROCIN O-METHYLTRANSFERASE"/>
    <property type="match status" value="1"/>
</dbReference>
<dbReference type="Gene3D" id="3.40.50.150">
    <property type="entry name" value="Vaccinia Virus protein VP39"/>
    <property type="match status" value="1"/>
</dbReference>
<evidence type="ECO:0000313" key="2">
    <source>
        <dbReference type="Proteomes" id="UP000037460"/>
    </source>
</evidence>
<dbReference type="EMBL" id="JWZX01002320">
    <property type="protein sequence ID" value="KOO29968.1"/>
    <property type="molecule type" value="Genomic_DNA"/>
</dbReference>
<dbReference type="InterPro" id="IPR029063">
    <property type="entry name" value="SAM-dependent_MTases_sf"/>
</dbReference>
<comment type="caution">
    <text evidence="1">The sequence shown here is derived from an EMBL/GenBank/DDBJ whole genome shotgun (WGS) entry which is preliminary data.</text>
</comment>
<dbReference type="AlphaFoldDB" id="A0A0M0JV19"/>
<proteinExistence type="predicted"/>
<dbReference type="OrthoDB" id="10678059at2759"/>
<dbReference type="PANTHER" id="PTHR40036">
    <property type="entry name" value="MACROCIN O-METHYLTRANSFERASE"/>
    <property type="match status" value="1"/>
</dbReference>
<dbReference type="InterPro" id="IPR008884">
    <property type="entry name" value="TylF_MeTrfase"/>
</dbReference>
<protein>
    <submittedName>
        <fullName evidence="1">Bacteriocin o-metyltransferase</fullName>
    </submittedName>
</protein>
<accession>A0A0M0JV19</accession>
<dbReference type="GO" id="GO:0016740">
    <property type="term" value="F:transferase activity"/>
    <property type="evidence" value="ECO:0007669"/>
    <property type="project" value="UniProtKB-KW"/>
</dbReference>
<name>A0A0M0JV19_9EUKA</name>
<keyword evidence="1" id="KW-0808">Transferase</keyword>
<reference evidence="2" key="1">
    <citation type="journal article" date="2015" name="PLoS Genet.">
        <title>Genome Sequence and Transcriptome Analyses of Chrysochromulina tobin: Metabolic Tools for Enhanced Algal Fitness in the Prominent Order Prymnesiales (Haptophyceae).</title>
        <authorList>
            <person name="Hovde B.T."/>
            <person name="Deodato C.R."/>
            <person name="Hunsperger H.M."/>
            <person name="Ryken S.A."/>
            <person name="Yost W."/>
            <person name="Jha R.K."/>
            <person name="Patterson J."/>
            <person name="Monnat R.J. Jr."/>
            <person name="Barlow S.B."/>
            <person name="Starkenburg S.R."/>
            <person name="Cattolico R.A."/>
        </authorList>
    </citation>
    <scope>NUCLEOTIDE SEQUENCE</scope>
    <source>
        <strain evidence="2">CCMP291</strain>
    </source>
</reference>
<evidence type="ECO:0000313" key="1">
    <source>
        <dbReference type="EMBL" id="KOO29968.1"/>
    </source>
</evidence>
<dbReference type="Proteomes" id="UP000037460">
    <property type="component" value="Unassembled WGS sequence"/>
</dbReference>
<keyword evidence="2" id="KW-1185">Reference proteome</keyword>
<gene>
    <name evidence="1" type="ORF">Ctob_004866</name>
</gene>
<dbReference type="Pfam" id="PF05711">
    <property type="entry name" value="TylF"/>
    <property type="match status" value="1"/>
</dbReference>